<organism evidence="2 3">
    <name type="scientific">Pseudoflavonifractor capillosus</name>
    <dbReference type="NCBI Taxonomy" id="106588"/>
    <lineage>
        <taxon>Bacteria</taxon>
        <taxon>Bacillati</taxon>
        <taxon>Bacillota</taxon>
        <taxon>Clostridia</taxon>
        <taxon>Eubacteriales</taxon>
        <taxon>Oscillospiraceae</taxon>
        <taxon>Pseudoflavonifractor</taxon>
    </lineage>
</organism>
<gene>
    <name evidence="2" type="ORF">K8V01_03530</name>
</gene>
<dbReference type="EMBL" id="DYUC01000026">
    <property type="protein sequence ID" value="HJG86092.1"/>
    <property type="molecule type" value="Genomic_DNA"/>
</dbReference>
<proteinExistence type="predicted"/>
<comment type="caution">
    <text evidence="2">The sequence shown here is derived from an EMBL/GenBank/DDBJ whole genome shotgun (WGS) entry which is preliminary data.</text>
</comment>
<feature type="domain" description="Plasmid pRiA4b Orf3-like" evidence="1">
    <location>
        <begin position="6"/>
        <end position="202"/>
    </location>
</feature>
<dbReference type="PANTHER" id="PTHR41878">
    <property type="entry name" value="LEXA REPRESSOR-RELATED"/>
    <property type="match status" value="1"/>
</dbReference>
<dbReference type="RefSeq" id="WP_295370212.1">
    <property type="nucleotide sequence ID" value="NZ_DYUC01000026.1"/>
</dbReference>
<dbReference type="InterPro" id="IPR024047">
    <property type="entry name" value="MM3350-like_sf"/>
</dbReference>
<dbReference type="Proteomes" id="UP000760668">
    <property type="component" value="Unassembled WGS sequence"/>
</dbReference>
<name>A0A921SSB5_9FIRM</name>
<evidence type="ECO:0000313" key="3">
    <source>
        <dbReference type="Proteomes" id="UP000760668"/>
    </source>
</evidence>
<evidence type="ECO:0000259" key="1">
    <source>
        <dbReference type="Pfam" id="PF07929"/>
    </source>
</evidence>
<evidence type="ECO:0000313" key="2">
    <source>
        <dbReference type="EMBL" id="HJG86092.1"/>
    </source>
</evidence>
<accession>A0A921SSB5</accession>
<dbReference type="AlphaFoldDB" id="A0A921SSB5"/>
<protein>
    <submittedName>
        <fullName evidence="2">Plasmid pRiA4b ORF-3 family protein</fullName>
    </submittedName>
</protein>
<reference evidence="2" key="1">
    <citation type="journal article" date="2021" name="PeerJ">
        <title>Extensive microbial diversity within the chicken gut microbiome revealed by metagenomics and culture.</title>
        <authorList>
            <person name="Gilroy R."/>
            <person name="Ravi A."/>
            <person name="Getino M."/>
            <person name="Pursley I."/>
            <person name="Horton D.L."/>
            <person name="Alikhan N.F."/>
            <person name="Baker D."/>
            <person name="Gharbi K."/>
            <person name="Hall N."/>
            <person name="Watson M."/>
            <person name="Adriaenssens E.M."/>
            <person name="Foster-Nyarko E."/>
            <person name="Jarju S."/>
            <person name="Secka A."/>
            <person name="Antonio M."/>
            <person name="Oren A."/>
            <person name="Chaudhuri R.R."/>
            <person name="La Ragione R."/>
            <person name="Hildebrand F."/>
            <person name="Pallen M.J."/>
        </authorList>
    </citation>
    <scope>NUCLEOTIDE SEQUENCE</scope>
    <source>
        <strain evidence="2">CHK179-5677</strain>
    </source>
</reference>
<reference evidence="2" key="2">
    <citation type="submission" date="2021-09" db="EMBL/GenBank/DDBJ databases">
        <authorList>
            <person name="Gilroy R."/>
        </authorList>
    </citation>
    <scope>NUCLEOTIDE SEQUENCE</scope>
    <source>
        <strain evidence="2">CHK179-5677</strain>
    </source>
</reference>
<dbReference type="PANTHER" id="PTHR41878:SF1">
    <property type="entry name" value="TNPR PROTEIN"/>
    <property type="match status" value="1"/>
</dbReference>
<dbReference type="Pfam" id="PF07929">
    <property type="entry name" value="PRiA4_ORF3"/>
    <property type="match status" value="1"/>
</dbReference>
<sequence length="243" mass="28056">MASQPIYQFYAELNNYQPKIWRRFQVPGNITMARLGYILMTLYEMQASHLFCITVPVRENAKLDPSLPGAGTVLRDGIWRFELNNEELFPGEGEKSFDASAYKMRSVLQGCTGEKLTLEYDYGDGWEIEVTLETILEDKELPGRELPRVLAGEGYGIIEDCGGTGGLERLAEAFRQKNGDDYVHYKKWLGRDDLDLDSFDLDDMNQRLKKVPRIYTELYEYGCAPSQRSLDFLERKYQDNARR</sequence>
<dbReference type="SUPFAM" id="SSF159941">
    <property type="entry name" value="MM3350-like"/>
    <property type="match status" value="1"/>
</dbReference>
<dbReference type="Gene3D" id="3.10.290.30">
    <property type="entry name" value="MM3350-like"/>
    <property type="match status" value="1"/>
</dbReference>
<dbReference type="InterPro" id="IPR012912">
    <property type="entry name" value="Plasmid_pRiA4b_Orf3-like"/>
</dbReference>